<keyword evidence="1" id="KW-0614">Plasmid</keyword>
<dbReference type="Proteomes" id="UP000190951">
    <property type="component" value="Plasmid p330"/>
</dbReference>
<sequence length="141" mass="16270">MISINKVTIKAISDTVQSLSDVFDAETVASVLQYMNYNGSLNLEQVTFILLNYTHMSYPQMCKYYPNYKGPIHYFINKAIKFNVLPRKGKNYNVNITVRNREITDFIISNKGLLSLSQMANRLGISKSCVRTRLKKIKNQY</sequence>
<evidence type="ECO:0000313" key="2">
    <source>
        <dbReference type="Proteomes" id="UP000190951"/>
    </source>
</evidence>
<dbReference type="AlphaFoldDB" id="A0A1S8L1R5"/>
<dbReference type="STRING" id="84029.CROST_31860"/>
<dbReference type="EMBL" id="CP096984">
    <property type="protein sequence ID" value="URZ13921.1"/>
    <property type="molecule type" value="Genomic_DNA"/>
</dbReference>
<name>A0A1S8L1R5_9CLOT</name>
<keyword evidence="2" id="KW-1185">Reference proteome</keyword>
<reference evidence="1 2" key="1">
    <citation type="submission" date="2022-04" db="EMBL/GenBank/DDBJ databases">
        <title>Genome sequence of C. roseum typestrain.</title>
        <authorList>
            <person name="Poehlein A."/>
            <person name="Schoch T."/>
            <person name="Duerre P."/>
            <person name="Daniel R."/>
        </authorList>
    </citation>
    <scope>NUCLEOTIDE SEQUENCE [LARGE SCALE GENOMIC DNA]</scope>
    <source>
        <strain evidence="1 2">DSM 7320</strain>
        <plasmid evidence="1 2">p330</plasmid>
    </source>
</reference>
<evidence type="ECO:0000313" key="1">
    <source>
        <dbReference type="EMBL" id="URZ13921.1"/>
    </source>
</evidence>
<gene>
    <name evidence="1" type="ORF">CROST_046990</name>
</gene>
<accession>A0A1S8L1R5</accession>
<organism evidence="1 2">
    <name type="scientific">Clostridium felsineum</name>
    <dbReference type="NCBI Taxonomy" id="36839"/>
    <lineage>
        <taxon>Bacteria</taxon>
        <taxon>Bacillati</taxon>
        <taxon>Bacillota</taxon>
        <taxon>Clostridia</taxon>
        <taxon>Eubacteriales</taxon>
        <taxon>Clostridiaceae</taxon>
        <taxon>Clostridium</taxon>
    </lineage>
</organism>
<proteinExistence type="predicted"/>
<dbReference type="KEGG" id="crw:CROST_046990"/>
<geneLocation type="plasmid" evidence="1 2">
    <name>p330</name>
</geneLocation>
<dbReference type="RefSeq" id="WP_077832542.1">
    <property type="nucleotide sequence ID" value="NZ_CP096984.1"/>
</dbReference>
<protein>
    <submittedName>
        <fullName evidence="1">Uncharacterized protein</fullName>
    </submittedName>
</protein>